<dbReference type="AlphaFoldDB" id="A0A0G3H903"/>
<dbReference type="KEGG" id="cted:CTEST_00735"/>
<reference evidence="1 2" key="1">
    <citation type="journal article" date="2015" name="Genome Announc.">
        <title>Complete Genome Sequence of the Type Strain Corynebacterium testudinoris DSM 44614, Recovered from Necrotic Lesions in the Mouth of a Tortoise.</title>
        <authorList>
            <person name="Ruckert C."/>
            <person name="Kriete M."/>
            <person name="Jaenicke S."/>
            <person name="Winkler A."/>
            <person name="Tauch A."/>
        </authorList>
    </citation>
    <scope>NUCLEOTIDE SEQUENCE [LARGE SCALE GENOMIC DNA]</scope>
    <source>
        <strain evidence="1 2">DSM 44614</strain>
    </source>
</reference>
<reference evidence="2" key="2">
    <citation type="submission" date="2015-05" db="EMBL/GenBank/DDBJ databases">
        <title>Complete genome sequence of Corynebacterium testudinoris DSM 44614, recovered from necrotic lesions in the mouth of a tortoise.</title>
        <authorList>
            <person name="Ruckert C."/>
            <person name="Albersmeier A."/>
            <person name="Winkler A."/>
            <person name="Tauch A."/>
        </authorList>
    </citation>
    <scope>NUCLEOTIDE SEQUENCE [LARGE SCALE GENOMIC DNA]</scope>
    <source>
        <strain evidence="2">DSM 44614</strain>
    </source>
</reference>
<name>A0A0G3H903_9CORY</name>
<organism evidence="1 2">
    <name type="scientific">Corynebacterium testudinoris</name>
    <dbReference type="NCBI Taxonomy" id="136857"/>
    <lineage>
        <taxon>Bacteria</taxon>
        <taxon>Bacillati</taxon>
        <taxon>Actinomycetota</taxon>
        <taxon>Actinomycetes</taxon>
        <taxon>Mycobacteriales</taxon>
        <taxon>Corynebacteriaceae</taxon>
        <taxon>Corynebacterium</taxon>
    </lineage>
</organism>
<dbReference type="Proteomes" id="UP000035540">
    <property type="component" value="Chromosome"/>
</dbReference>
<dbReference type="EMBL" id="CP011545">
    <property type="protein sequence ID" value="AKK07617.1"/>
    <property type="molecule type" value="Genomic_DNA"/>
</dbReference>
<dbReference type="PATRIC" id="fig|136857.5.peg.147"/>
<protein>
    <submittedName>
        <fullName evidence="1">Uncharacterized protein</fullName>
    </submittedName>
</protein>
<evidence type="ECO:0000313" key="2">
    <source>
        <dbReference type="Proteomes" id="UP000035540"/>
    </source>
</evidence>
<keyword evidence="2" id="KW-1185">Reference proteome</keyword>
<evidence type="ECO:0000313" key="1">
    <source>
        <dbReference type="EMBL" id="AKK07617.1"/>
    </source>
</evidence>
<sequence>MFIVDLFKATLDALRGGFDVAAGSARGAFSVAGDYVQDLVGIATSSY</sequence>
<dbReference type="RefSeq" id="WP_158408140.1">
    <property type="nucleotide sequence ID" value="NZ_CP011545.1"/>
</dbReference>
<accession>A0A0G3H903</accession>
<proteinExistence type="predicted"/>
<gene>
    <name evidence="1" type="ORF">CTEST_00735</name>
</gene>